<reference evidence="1 2" key="1">
    <citation type="submission" date="2024-06" db="EMBL/GenBank/DDBJ databases">
        <title>Sorghum-associated microbial communities from plants grown in Nebraska, USA.</title>
        <authorList>
            <person name="Schachtman D."/>
        </authorList>
    </citation>
    <scope>NUCLEOTIDE SEQUENCE [LARGE SCALE GENOMIC DNA]</scope>
    <source>
        <strain evidence="1 2">736</strain>
    </source>
</reference>
<gene>
    <name evidence="1" type="ORF">ABIA69_003945</name>
</gene>
<keyword evidence="2" id="KW-1185">Reference proteome</keyword>
<protein>
    <submittedName>
        <fullName evidence="1">Uncharacterized protein</fullName>
    </submittedName>
</protein>
<comment type="caution">
    <text evidence="1">The sequence shown here is derived from an EMBL/GenBank/DDBJ whole genome shotgun (WGS) entry which is preliminary data.</text>
</comment>
<sequence length="76" mass="8645">MVLREYEENGFKITEYTSDGETVSGRIEEKILTDDDIFPSEPVEYKPQPTLEEMQAETLLNTKYLVSRSELGLGGI</sequence>
<dbReference type="RefSeq" id="WP_354472735.1">
    <property type="nucleotide sequence ID" value="NZ_JBEPSB010000024.1"/>
</dbReference>
<dbReference type="EMBL" id="JBEPSB010000024">
    <property type="protein sequence ID" value="MET4562754.1"/>
    <property type="molecule type" value="Genomic_DNA"/>
</dbReference>
<accession>A0ABV2PP65</accession>
<name>A0ABV2PP65_9BACI</name>
<evidence type="ECO:0000313" key="1">
    <source>
        <dbReference type="EMBL" id="MET4562754.1"/>
    </source>
</evidence>
<proteinExistence type="predicted"/>
<evidence type="ECO:0000313" key="2">
    <source>
        <dbReference type="Proteomes" id="UP001549363"/>
    </source>
</evidence>
<dbReference type="Proteomes" id="UP001549363">
    <property type="component" value="Unassembled WGS sequence"/>
</dbReference>
<organism evidence="1 2">
    <name type="scientific">Lysinibacillus parviboronicapiens</name>
    <dbReference type="NCBI Taxonomy" id="436516"/>
    <lineage>
        <taxon>Bacteria</taxon>
        <taxon>Bacillati</taxon>
        <taxon>Bacillota</taxon>
        <taxon>Bacilli</taxon>
        <taxon>Bacillales</taxon>
        <taxon>Bacillaceae</taxon>
        <taxon>Lysinibacillus</taxon>
    </lineage>
</organism>